<dbReference type="EMBL" id="CAJVPY010020044">
    <property type="protein sequence ID" value="CAG8773932.1"/>
    <property type="molecule type" value="Genomic_DNA"/>
</dbReference>
<protein>
    <submittedName>
        <fullName evidence="1">17699_t:CDS:1</fullName>
    </submittedName>
</protein>
<proteinExistence type="predicted"/>
<gene>
    <name evidence="1" type="ORF">DERYTH_LOCUS18962</name>
</gene>
<keyword evidence="2" id="KW-1185">Reference proteome</keyword>
<evidence type="ECO:0000313" key="2">
    <source>
        <dbReference type="Proteomes" id="UP000789405"/>
    </source>
</evidence>
<accession>A0A9N9JDC5</accession>
<organism evidence="1 2">
    <name type="scientific">Dentiscutata erythropus</name>
    <dbReference type="NCBI Taxonomy" id="1348616"/>
    <lineage>
        <taxon>Eukaryota</taxon>
        <taxon>Fungi</taxon>
        <taxon>Fungi incertae sedis</taxon>
        <taxon>Mucoromycota</taxon>
        <taxon>Glomeromycotina</taxon>
        <taxon>Glomeromycetes</taxon>
        <taxon>Diversisporales</taxon>
        <taxon>Gigasporaceae</taxon>
        <taxon>Dentiscutata</taxon>
    </lineage>
</organism>
<feature type="non-terminal residue" evidence="1">
    <location>
        <position position="65"/>
    </location>
</feature>
<dbReference type="AlphaFoldDB" id="A0A9N9JDC5"/>
<dbReference type="Proteomes" id="UP000789405">
    <property type="component" value="Unassembled WGS sequence"/>
</dbReference>
<reference evidence="1" key="1">
    <citation type="submission" date="2021-06" db="EMBL/GenBank/DDBJ databases">
        <authorList>
            <person name="Kallberg Y."/>
            <person name="Tangrot J."/>
            <person name="Rosling A."/>
        </authorList>
    </citation>
    <scope>NUCLEOTIDE SEQUENCE</scope>
    <source>
        <strain evidence="1">MA453B</strain>
    </source>
</reference>
<name>A0A9N9JDC5_9GLOM</name>
<comment type="caution">
    <text evidence="1">The sequence shown here is derived from an EMBL/GenBank/DDBJ whole genome shotgun (WGS) entry which is preliminary data.</text>
</comment>
<sequence>MPIHHNLVPSSNITERVQRRINEVNTITNINEARCIIQLWSKDDVPFSLDFKESMLNFIRSVSEK</sequence>
<evidence type="ECO:0000313" key="1">
    <source>
        <dbReference type="EMBL" id="CAG8773932.1"/>
    </source>
</evidence>